<gene>
    <name evidence="3" type="ORF">BGZ65_000474</name>
</gene>
<reference evidence="3" key="1">
    <citation type="journal article" date="2020" name="Fungal Divers.">
        <title>Resolving the Mortierellaceae phylogeny through synthesis of multi-gene phylogenetics and phylogenomics.</title>
        <authorList>
            <person name="Vandepol N."/>
            <person name="Liber J."/>
            <person name="Desiro A."/>
            <person name="Na H."/>
            <person name="Kennedy M."/>
            <person name="Barry K."/>
            <person name="Grigoriev I.V."/>
            <person name="Miller A.N."/>
            <person name="O'Donnell K."/>
            <person name="Stajich J.E."/>
            <person name="Bonito G."/>
        </authorList>
    </citation>
    <scope>NUCLEOTIDE SEQUENCE</scope>
    <source>
        <strain evidence="3">MES-2147</strain>
    </source>
</reference>
<accession>A0A9P6IMD0</accession>
<keyword evidence="2" id="KW-0732">Signal</keyword>
<evidence type="ECO:0000256" key="2">
    <source>
        <dbReference type="SAM" id="SignalP"/>
    </source>
</evidence>
<evidence type="ECO:0000313" key="4">
    <source>
        <dbReference type="Proteomes" id="UP000749646"/>
    </source>
</evidence>
<comment type="caution">
    <text evidence="3">The sequence shown here is derived from an EMBL/GenBank/DDBJ whole genome shotgun (WGS) entry which is preliminary data.</text>
</comment>
<feature type="signal peptide" evidence="2">
    <location>
        <begin position="1"/>
        <end position="25"/>
    </location>
</feature>
<dbReference type="PANTHER" id="PTHR35559">
    <property type="entry name" value="CHITIN-BINDING TYPE-4 DOMAIN-CONTAINING PROTEIN"/>
    <property type="match status" value="1"/>
</dbReference>
<feature type="compositionally biased region" description="Basic and acidic residues" evidence="1">
    <location>
        <begin position="99"/>
        <end position="114"/>
    </location>
</feature>
<dbReference type="EMBL" id="JAAAHW010009628">
    <property type="protein sequence ID" value="KAF9938092.1"/>
    <property type="molecule type" value="Genomic_DNA"/>
</dbReference>
<evidence type="ECO:0000313" key="3">
    <source>
        <dbReference type="EMBL" id="KAF9938092.1"/>
    </source>
</evidence>
<feature type="region of interest" description="Disordered" evidence="1">
    <location>
        <begin position="66"/>
        <end position="118"/>
    </location>
</feature>
<dbReference type="AlphaFoldDB" id="A0A9P6IMD0"/>
<dbReference type="Proteomes" id="UP000749646">
    <property type="component" value="Unassembled WGS sequence"/>
</dbReference>
<evidence type="ECO:0008006" key="5">
    <source>
        <dbReference type="Google" id="ProtNLM"/>
    </source>
</evidence>
<dbReference type="OrthoDB" id="165036at2759"/>
<protein>
    <recommendedName>
        <fullName evidence="5">Secreted protein</fullName>
    </recommendedName>
</protein>
<feature type="chain" id="PRO_5040141991" description="Secreted protein" evidence="2">
    <location>
        <begin position="26"/>
        <end position="236"/>
    </location>
</feature>
<sequence length="236" mass="26402">MISRTALCALVAALALALLTVTTDAHSWVECSDWRPNNKNKPAWGEKDGKCFGYARRFPITQKVKFGGRDSRDEDKGIYNRHFDQGRGNNAPPCSNRKNGAEKGDDETRGKKSVGDAYGGKYGPMATTSAGETMCVRWPAKTHNDSDDHKVMINMQKTETKEDPSQKELDGLNIAELAFSNCNGLQKDNEKNDNSPCGGCFNIRKDQKPGTYMVQWQWRLNDEMYTSCYDVKVLAK</sequence>
<evidence type="ECO:0000256" key="1">
    <source>
        <dbReference type="SAM" id="MobiDB-lite"/>
    </source>
</evidence>
<name>A0A9P6IMD0_9FUNG</name>
<organism evidence="3 4">
    <name type="scientific">Modicella reniformis</name>
    <dbReference type="NCBI Taxonomy" id="1440133"/>
    <lineage>
        <taxon>Eukaryota</taxon>
        <taxon>Fungi</taxon>
        <taxon>Fungi incertae sedis</taxon>
        <taxon>Mucoromycota</taxon>
        <taxon>Mortierellomycotina</taxon>
        <taxon>Mortierellomycetes</taxon>
        <taxon>Mortierellales</taxon>
        <taxon>Mortierellaceae</taxon>
        <taxon>Modicella</taxon>
    </lineage>
</organism>
<dbReference type="PANTHER" id="PTHR35559:SF1">
    <property type="entry name" value="CHITIN-BINDING TYPE-4 DOMAIN-CONTAINING PROTEIN"/>
    <property type="match status" value="1"/>
</dbReference>
<keyword evidence="4" id="KW-1185">Reference proteome</keyword>
<proteinExistence type="predicted"/>
<feature type="compositionally biased region" description="Basic and acidic residues" evidence="1">
    <location>
        <begin position="67"/>
        <end position="85"/>
    </location>
</feature>